<comment type="subcellular location">
    <subcellularLocation>
        <location evidence="1">Cell outer membrane</location>
    </subcellularLocation>
</comment>
<feature type="domain" description="RagB/SusD" evidence="6">
    <location>
        <begin position="36"/>
        <end position="117"/>
    </location>
</feature>
<comment type="caution">
    <text evidence="7">The sequence shown here is derived from an EMBL/GenBank/DDBJ whole genome shotgun (WGS) entry which is preliminary data.</text>
</comment>
<evidence type="ECO:0000256" key="5">
    <source>
        <dbReference type="ARBA" id="ARBA00023237"/>
    </source>
</evidence>
<comment type="similarity">
    <text evidence="2">Belongs to the SusD family.</text>
</comment>
<keyword evidence="5" id="KW-0998">Cell outer membrane</keyword>
<sequence>MCSPTSGKNARPCMCGTTSRPISARRLNMLCWTTDLKHERRCELAGEWTDLHFDLVRWGDAEATYAKPLYHAFTLDNGQPKQIYAGRAFNPAVHHVWPIPPDEIAVSKGTLTQNEGW</sequence>
<accession>A0ABS1KUM1</accession>
<evidence type="ECO:0000259" key="6">
    <source>
        <dbReference type="Pfam" id="PF07980"/>
    </source>
</evidence>
<evidence type="ECO:0000256" key="3">
    <source>
        <dbReference type="ARBA" id="ARBA00022729"/>
    </source>
</evidence>
<evidence type="ECO:0000256" key="4">
    <source>
        <dbReference type="ARBA" id="ARBA00023136"/>
    </source>
</evidence>
<gene>
    <name evidence="7" type="ORF">JI741_17505</name>
</gene>
<dbReference type="Proteomes" id="UP000613030">
    <property type="component" value="Unassembled WGS sequence"/>
</dbReference>
<dbReference type="InterPro" id="IPR011990">
    <property type="entry name" value="TPR-like_helical_dom_sf"/>
</dbReference>
<evidence type="ECO:0000313" key="7">
    <source>
        <dbReference type="EMBL" id="MBL0743030.1"/>
    </source>
</evidence>
<protein>
    <submittedName>
        <fullName evidence="7">RagB/SusD family nutrient uptake outer membrane protein</fullName>
    </submittedName>
</protein>
<name>A0ABS1KUM1_9BACT</name>
<proteinExistence type="inferred from homology"/>
<dbReference type="EMBL" id="JAERRB010000005">
    <property type="protein sequence ID" value="MBL0743030.1"/>
    <property type="molecule type" value="Genomic_DNA"/>
</dbReference>
<evidence type="ECO:0000256" key="2">
    <source>
        <dbReference type="ARBA" id="ARBA00006275"/>
    </source>
</evidence>
<keyword evidence="3" id="KW-0732">Signal</keyword>
<evidence type="ECO:0000256" key="1">
    <source>
        <dbReference type="ARBA" id="ARBA00004442"/>
    </source>
</evidence>
<organism evidence="7 8">
    <name type="scientific">Chryseolinea lacunae</name>
    <dbReference type="NCBI Taxonomy" id="2801331"/>
    <lineage>
        <taxon>Bacteria</taxon>
        <taxon>Pseudomonadati</taxon>
        <taxon>Bacteroidota</taxon>
        <taxon>Cytophagia</taxon>
        <taxon>Cytophagales</taxon>
        <taxon>Fulvivirgaceae</taxon>
        <taxon>Chryseolinea</taxon>
    </lineage>
</organism>
<evidence type="ECO:0000313" key="8">
    <source>
        <dbReference type="Proteomes" id="UP000613030"/>
    </source>
</evidence>
<keyword evidence="8" id="KW-1185">Reference proteome</keyword>
<keyword evidence="4" id="KW-0472">Membrane</keyword>
<dbReference type="Gene3D" id="1.25.40.390">
    <property type="match status" value="1"/>
</dbReference>
<dbReference type="InterPro" id="IPR012944">
    <property type="entry name" value="SusD_RagB_dom"/>
</dbReference>
<dbReference type="Pfam" id="PF07980">
    <property type="entry name" value="SusD_RagB"/>
    <property type="match status" value="1"/>
</dbReference>
<dbReference type="SUPFAM" id="SSF48452">
    <property type="entry name" value="TPR-like"/>
    <property type="match status" value="1"/>
</dbReference>
<reference evidence="7 8" key="1">
    <citation type="submission" date="2021-01" db="EMBL/GenBank/DDBJ databases">
        <title>Chryseolinea sp. Jin1 Genome sequencing and assembly.</title>
        <authorList>
            <person name="Kim I."/>
        </authorList>
    </citation>
    <scope>NUCLEOTIDE SEQUENCE [LARGE SCALE GENOMIC DNA]</scope>
    <source>
        <strain evidence="7 8">Jin1</strain>
    </source>
</reference>